<dbReference type="InterPro" id="IPR013321">
    <property type="entry name" value="Arc_rbn_hlx_hlx"/>
</dbReference>
<keyword evidence="2" id="KW-1185">Reference proteome</keyword>
<evidence type="ECO:0000313" key="1">
    <source>
        <dbReference type="EMBL" id="MBB6068760.1"/>
    </source>
</evidence>
<sequence length="78" mass="8517">MKTAISLPDDLFSAADALAGRLGVSRSQLYATALAEFLSKHDERQITGLLDQVYGSEDSGMDPGFRRAQRQSLAADEW</sequence>
<dbReference type="EMBL" id="JACHIA010000001">
    <property type="protein sequence ID" value="MBB6068760.1"/>
    <property type="molecule type" value="Genomic_DNA"/>
</dbReference>
<organism evidence="1 2">
    <name type="scientific">Longimicrobium terrae</name>
    <dbReference type="NCBI Taxonomy" id="1639882"/>
    <lineage>
        <taxon>Bacteria</taxon>
        <taxon>Pseudomonadati</taxon>
        <taxon>Gemmatimonadota</taxon>
        <taxon>Longimicrobiia</taxon>
        <taxon>Longimicrobiales</taxon>
        <taxon>Longimicrobiaceae</taxon>
        <taxon>Longimicrobium</taxon>
    </lineage>
</organism>
<dbReference type="GO" id="GO:0006355">
    <property type="term" value="P:regulation of DNA-templated transcription"/>
    <property type="evidence" value="ECO:0007669"/>
    <property type="project" value="InterPro"/>
</dbReference>
<dbReference type="RefSeq" id="WP_170031124.1">
    <property type="nucleotide sequence ID" value="NZ_JABDTL010000001.1"/>
</dbReference>
<accession>A0A841GPA9</accession>
<dbReference type="AlphaFoldDB" id="A0A841GPA9"/>
<evidence type="ECO:0000313" key="2">
    <source>
        <dbReference type="Proteomes" id="UP000582837"/>
    </source>
</evidence>
<gene>
    <name evidence="1" type="ORF">HNQ61_000371</name>
</gene>
<proteinExistence type="predicted"/>
<comment type="caution">
    <text evidence="1">The sequence shown here is derived from an EMBL/GenBank/DDBJ whole genome shotgun (WGS) entry which is preliminary data.</text>
</comment>
<protein>
    <submittedName>
        <fullName evidence="1">Metal-responsive CopG/Arc/MetJ family transcriptional regulator</fullName>
    </submittedName>
</protein>
<reference evidence="1 2" key="1">
    <citation type="submission" date="2020-08" db="EMBL/GenBank/DDBJ databases">
        <title>Genomic Encyclopedia of Type Strains, Phase IV (KMG-IV): sequencing the most valuable type-strain genomes for metagenomic binning, comparative biology and taxonomic classification.</title>
        <authorList>
            <person name="Goeker M."/>
        </authorList>
    </citation>
    <scope>NUCLEOTIDE SEQUENCE [LARGE SCALE GENOMIC DNA]</scope>
    <source>
        <strain evidence="1 2">DSM 29007</strain>
    </source>
</reference>
<dbReference type="Gene3D" id="1.10.1220.10">
    <property type="entry name" value="Met repressor-like"/>
    <property type="match status" value="1"/>
</dbReference>
<dbReference type="Proteomes" id="UP000582837">
    <property type="component" value="Unassembled WGS sequence"/>
</dbReference>
<name>A0A841GPA9_9BACT</name>